<dbReference type="SUPFAM" id="SSF51419">
    <property type="entry name" value="PLP-binding barrel"/>
    <property type="match status" value="1"/>
</dbReference>
<keyword evidence="5" id="KW-1185">Reference proteome</keyword>
<dbReference type="GO" id="GO:0036088">
    <property type="term" value="P:D-serine catabolic process"/>
    <property type="evidence" value="ECO:0007669"/>
    <property type="project" value="TreeGrafter"/>
</dbReference>
<dbReference type="Gene3D" id="2.40.37.20">
    <property type="entry name" value="D-serine dehydratase-like domain"/>
    <property type="match status" value="1"/>
</dbReference>
<dbReference type="GO" id="GO:0008721">
    <property type="term" value="F:D-serine ammonia-lyase activity"/>
    <property type="evidence" value="ECO:0007669"/>
    <property type="project" value="TreeGrafter"/>
</dbReference>
<dbReference type="PATRIC" id="fig|456.5.peg.1153"/>
<proteinExistence type="inferred from homology"/>
<dbReference type="Pfam" id="PF14031">
    <property type="entry name" value="D-ser_dehydrat"/>
    <property type="match status" value="1"/>
</dbReference>
<dbReference type="OrthoDB" id="9772497at2"/>
<dbReference type="AlphaFoldDB" id="A0A0W0VAX6"/>
<dbReference type="Gene3D" id="3.20.20.10">
    <property type="entry name" value="Alanine racemase"/>
    <property type="match status" value="1"/>
</dbReference>
<dbReference type="EMBL" id="LNYJ01000011">
    <property type="protein sequence ID" value="KTD16777.1"/>
    <property type="molecule type" value="Genomic_DNA"/>
</dbReference>
<evidence type="ECO:0000259" key="3">
    <source>
        <dbReference type="SMART" id="SM01119"/>
    </source>
</evidence>
<protein>
    <submittedName>
        <fullName evidence="4">Alanine racemase</fullName>
    </submittedName>
</protein>
<dbReference type="Pfam" id="PF01168">
    <property type="entry name" value="Ala_racemase_N"/>
    <property type="match status" value="1"/>
</dbReference>
<dbReference type="InterPro" id="IPR029066">
    <property type="entry name" value="PLP-binding_barrel"/>
</dbReference>
<keyword evidence="2" id="KW-0456">Lyase</keyword>
<dbReference type="PANTHER" id="PTHR28004:SF2">
    <property type="entry name" value="D-SERINE DEHYDRATASE"/>
    <property type="match status" value="1"/>
</dbReference>
<gene>
    <name evidence="4" type="ORF">Ljor_1083</name>
</gene>
<dbReference type="InterPro" id="IPR042208">
    <property type="entry name" value="D-ser_dehydrat-like_sf"/>
</dbReference>
<sequence length="372" mass="41356">MTQSFIGVHKLELDTPCLVIDKDKLEYNLNRMRQHSLKHGINVRPHCKTHKSSKLAQLQLKYGAIGICAAKVSEAEVLIRNGVKGVLITSPVVTPYKIERLLHCIQQAPDSMVVVDSPQNVQDMEKAASAFKQIVPVLIDVDPGLGRTGVKAESALELGRRVQSSPWLKLIGIQCYAGNLQHIHDYEERKAKSSEAMLMASKLLRDFKKHNLTCHILTGTGTGTYDIDVEGTAVTEIQPGSYVVMDVEYAAIGSKENNQQFTTFKPALTLLTTVISSNRCEHVTVDAGTKAIYVDNKHRPKIISHQNLTYEWAFGDEHGKITSTGQLPHCGEILELILPHCDPSINLHDKFFITSKDRVVDVWEIDMRGASQ</sequence>
<comment type="caution">
    <text evidence="4">The sequence shown here is derived from an EMBL/GenBank/DDBJ whole genome shotgun (WGS) entry which is preliminary data.</text>
</comment>
<dbReference type="InterPro" id="IPR026956">
    <property type="entry name" value="D-ser_dehydrat-like_dom"/>
</dbReference>
<dbReference type="PANTHER" id="PTHR28004">
    <property type="entry name" value="ZGC:162816-RELATED"/>
    <property type="match status" value="1"/>
</dbReference>
<feature type="domain" description="D-serine dehydratase-like" evidence="3">
    <location>
        <begin position="267"/>
        <end position="355"/>
    </location>
</feature>
<dbReference type="CDD" id="cd06819">
    <property type="entry name" value="PLPDE_III_LS_D-TA"/>
    <property type="match status" value="1"/>
</dbReference>
<dbReference type="SMART" id="SM01119">
    <property type="entry name" value="D-ser_dehydrat"/>
    <property type="match status" value="1"/>
</dbReference>
<evidence type="ECO:0000313" key="4">
    <source>
        <dbReference type="EMBL" id="KTD16777.1"/>
    </source>
</evidence>
<dbReference type="Proteomes" id="UP000055035">
    <property type="component" value="Unassembled WGS sequence"/>
</dbReference>
<dbReference type="STRING" id="456.Ljor_1083"/>
<name>A0A0W0VAX6_9GAMM</name>
<dbReference type="InterPro" id="IPR001608">
    <property type="entry name" value="Ala_racemase_N"/>
</dbReference>
<dbReference type="InterPro" id="IPR051466">
    <property type="entry name" value="D-amino_acid_metab_enzyme"/>
</dbReference>
<evidence type="ECO:0000256" key="2">
    <source>
        <dbReference type="ARBA" id="ARBA00023239"/>
    </source>
</evidence>
<evidence type="ECO:0000256" key="1">
    <source>
        <dbReference type="ARBA" id="ARBA00005323"/>
    </source>
</evidence>
<comment type="similarity">
    <text evidence="1">Belongs to the DSD1 family.</text>
</comment>
<dbReference type="RefSeq" id="WP_058470609.1">
    <property type="nucleotide sequence ID" value="NZ_CAAAIC010000002.1"/>
</dbReference>
<accession>A0A0W0VAX6</accession>
<organism evidence="4 5">
    <name type="scientific">Legionella jordanis</name>
    <dbReference type="NCBI Taxonomy" id="456"/>
    <lineage>
        <taxon>Bacteria</taxon>
        <taxon>Pseudomonadati</taxon>
        <taxon>Pseudomonadota</taxon>
        <taxon>Gammaproteobacteria</taxon>
        <taxon>Legionellales</taxon>
        <taxon>Legionellaceae</taxon>
        <taxon>Legionella</taxon>
    </lineage>
</organism>
<reference evidence="4 5" key="1">
    <citation type="submission" date="2015-11" db="EMBL/GenBank/DDBJ databases">
        <title>Genomic analysis of 38 Legionella species identifies large and diverse effector repertoires.</title>
        <authorList>
            <person name="Burstein D."/>
            <person name="Amaro F."/>
            <person name="Zusman T."/>
            <person name="Lifshitz Z."/>
            <person name="Cohen O."/>
            <person name="Gilbert J.A."/>
            <person name="Pupko T."/>
            <person name="Shuman H.A."/>
            <person name="Segal G."/>
        </authorList>
    </citation>
    <scope>NUCLEOTIDE SEQUENCE [LARGE SCALE GENOMIC DNA]</scope>
    <source>
        <strain evidence="4 5">BL-540</strain>
    </source>
</reference>
<evidence type="ECO:0000313" key="5">
    <source>
        <dbReference type="Proteomes" id="UP000055035"/>
    </source>
</evidence>